<name>A0A7U3UNX2_9ACTN</name>
<keyword evidence="2" id="KW-1185">Reference proteome</keyword>
<reference evidence="1 2" key="2">
    <citation type="journal article" date="2011" name="J. Antibiot.">
        <title>Furaquinocins I and J: novel polyketide isoprenoid hybrid compounds from Streptomyces reveromyceticus SN-593.</title>
        <authorList>
            <person name="Panthee S."/>
            <person name="Takahashi S."/>
            <person name="Takagi H."/>
            <person name="Nogawa T."/>
            <person name="Oowada E."/>
            <person name="Uramoto M."/>
            <person name="Osada H."/>
        </authorList>
    </citation>
    <scope>NUCLEOTIDE SEQUENCE [LARGE SCALE GENOMIC DNA]</scope>
    <source>
        <strain evidence="1 2">SN-593</strain>
    </source>
</reference>
<reference evidence="1 2" key="4">
    <citation type="journal article" date="2020" name="Sci. Rep.">
        <title>beta-carboline chemical signals induce reveromycin production through a LuxR family regulator in Streptomyces sp. SN-593.</title>
        <authorList>
            <person name="Panthee S."/>
            <person name="Kito N."/>
            <person name="Hayashi T."/>
            <person name="Shimizu T."/>
            <person name="Ishikawa J."/>
            <person name="Hamamoto H."/>
            <person name="Osada H."/>
            <person name="Takahashi S."/>
        </authorList>
    </citation>
    <scope>NUCLEOTIDE SEQUENCE [LARGE SCALE GENOMIC DNA]</scope>
    <source>
        <strain evidence="1 2">SN-593</strain>
    </source>
</reference>
<proteinExistence type="predicted"/>
<dbReference type="KEGG" id="arev:RVR_1170"/>
<evidence type="ECO:0000313" key="2">
    <source>
        <dbReference type="Proteomes" id="UP000595703"/>
    </source>
</evidence>
<dbReference type="EMBL" id="AP018365">
    <property type="protein sequence ID" value="BBA96044.1"/>
    <property type="molecule type" value="Genomic_DNA"/>
</dbReference>
<reference evidence="1 2" key="3">
    <citation type="journal article" date="2011" name="Nat. Chem. Biol.">
        <title>Reveromycin A biosynthesis uses RevG and RevJ for stereospecific spiroacetal formation.</title>
        <authorList>
            <person name="Takahashi S."/>
            <person name="Toyoda A."/>
            <person name="Sekiyama Y."/>
            <person name="Takagi H."/>
            <person name="Nogawa T."/>
            <person name="Uramoto M."/>
            <person name="Suzuki R."/>
            <person name="Koshino H."/>
            <person name="Kumano T."/>
            <person name="Panthee S."/>
            <person name="Dairi T."/>
            <person name="Ishikawa J."/>
            <person name="Ikeda H."/>
            <person name="Sakaki Y."/>
            <person name="Osada H."/>
        </authorList>
    </citation>
    <scope>NUCLEOTIDE SEQUENCE [LARGE SCALE GENOMIC DNA]</scope>
    <source>
        <strain evidence="1 2">SN-593</strain>
    </source>
</reference>
<evidence type="ECO:0000313" key="1">
    <source>
        <dbReference type="EMBL" id="BBA96044.1"/>
    </source>
</evidence>
<gene>
    <name evidence="1" type="ORF">RVR_1170</name>
</gene>
<protein>
    <submittedName>
        <fullName evidence="1">Uncharacterized protein</fullName>
    </submittedName>
</protein>
<dbReference type="Proteomes" id="UP000595703">
    <property type="component" value="Chromosome"/>
</dbReference>
<sequence>MGTGGNGANSASPQMIDNPRLTDLRSLRTYLSTHTSAMEGTLRRAASAIGGKGDDQSWVGPAANRWRTDANGKRTHVKAEVDRLISEVDRAIAGCPAKVTVNEAKLYDADRD</sequence>
<reference evidence="1 2" key="1">
    <citation type="journal article" date="2010" name="J. Bacteriol.">
        <title>Biochemical characterization of a novel indole prenyltransferase from Streptomyces sp. SN-593.</title>
        <authorList>
            <person name="Takahashi S."/>
            <person name="Takagi H."/>
            <person name="Toyoda A."/>
            <person name="Uramoto M."/>
            <person name="Nogawa T."/>
            <person name="Ueki M."/>
            <person name="Sakaki Y."/>
            <person name="Osada H."/>
        </authorList>
    </citation>
    <scope>NUCLEOTIDE SEQUENCE [LARGE SCALE GENOMIC DNA]</scope>
    <source>
        <strain evidence="1 2">SN-593</strain>
    </source>
</reference>
<dbReference type="AlphaFoldDB" id="A0A7U3UNX2"/>
<accession>A0A7U3UNX2</accession>
<organism evidence="1 2">
    <name type="scientific">Actinacidiphila reveromycinica</name>
    <dbReference type="NCBI Taxonomy" id="659352"/>
    <lineage>
        <taxon>Bacteria</taxon>
        <taxon>Bacillati</taxon>
        <taxon>Actinomycetota</taxon>
        <taxon>Actinomycetes</taxon>
        <taxon>Kitasatosporales</taxon>
        <taxon>Streptomycetaceae</taxon>
        <taxon>Actinacidiphila</taxon>
    </lineage>
</organism>